<evidence type="ECO:0000256" key="6">
    <source>
        <dbReference type="SAM" id="MobiDB-lite"/>
    </source>
</evidence>
<feature type="region of interest" description="Disordered" evidence="6">
    <location>
        <begin position="25"/>
        <end position="49"/>
    </location>
</feature>
<dbReference type="PANTHER" id="PTHR43649">
    <property type="entry name" value="ARABINOSE-BINDING PROTEIN-RELATED"/>
    <property type="match status" value="1"/>
</dbReference>
<accession>A0A7G9WFJ9</accession>
<evidence type="ECO:0000256" key="1">
    <source>
        <dbReference type="ARBA" id="ARBA00022475"/>
    </source>
</evidence>
<dbReference type="SUPFAM" id="SSF53850">
    <property type="entry name" value="Periplasmic binding protein-like II"/>
    <property type="match status" value="1"/>
</dbReference>
<evidence type="ECO:0000256" key="4">
    <source>
        <dbReference type="ARBA" id="ARBA00023139"/>
    </source>
</evidence>
<dbReference type="Gene3D" id="3.40.190.10">
    <property type="entry name" value="Periplasmic binding protein-like II"/>
    <property type="match status" value="2"/>
</dbReference>
<proteinExistence type="predicted"/>
<keyword evidence="1" id="KW-1003">Cell membrane</keyword>
<sequence length="475" mass="51710">MKNVKKLCSVLLAGALALSATACTGSSSSSNSAGSTTAGSTASTGSTAAKSNATDFNSLKVGTDHTDIKADLKILTHRTDIVNTTFKKYITEFQKMYPNVTIKYESVTNYADDVTTRMSTDNWGDVCMIPASIPNTELADHFEPLGEVDTLSKTYNFVTNKAYDGTCYGMSSTGNVQGIVYNKKVFKNAGLSDLPKTPEEFLKDLQTIKDKTGGKIIPLYTNFAAKWTMGAWDAYIGGCATGNPDFMNLKLAKMKDPFAKASFSEGTGPYAVYNTLYEAVKRKLTEADPTTTDWESSKTKINNGDIATMVLGSWAVTQMQQAGKNADDIGYMPFPITVNGKQYATMGSDYCYGINKNSSDDNKLAAKLYIKWLTEKSNFAYNEGGVPIVKGAELPKTLEGFKNIQMIEDTPAKKGEEDVFTNVNNDSELSLNSDNKHVQDIVEAALNGTKTMDEIVSEWNQKWADAQKKDNITVG</sequence>
<evidence type="ECO:0000256" key="2">
    <source>
        <dbReference type="ARBA" id="ARBA00022729"/>
    </source>
</evidence>
<evidence type="ECO:0000256" key="5">
    <source>
        <dbReference type="ARBA" id="ARBA00023288"/>
    </source>
</evidence>
<feature type="signal peptide" evidence="7">
    <location>
        <begin position="1"/>
        <end position="22"/>
    </location>
</feature>
<dbReference type="Proteomes" id="UP000516046">
    <property type="component" value="Chromosome"/>
</dbReference>
<reference evidence="8 9" key="1">
    <citation type="submission" date="2020-08" db="EMBL/GenBank/DDBJ databases">
        <authorList>
            <person name="Ren C."/>
            <person name="Gu Y."/>
            <person name="Xu Y."/>
        </authorList>
    </citation>
    <scope>NUCLEOTIDE SEQUENCE [LARGE SCALE GENOMIC DNA]</scope>
    <source>
        <strain evidence="8 9">LBM18003</strain>
    </source>
</reference>
<keyword evidence="9" id="KW-1185">Reference proteome</keyword>
<protein>
    <submittedName>
        <fullName evidence="8">Carbohydrate ABC transporter substrate-binding protein</fullName>
    </submittedName>
</protein>
<dbReference type="InterPro" id="IPR050490">
    <property type="entry name" value="Bact_solute-bd_prot1"/>
</dbReference>
<dbReference type="RefSeq" id="WP_212506531.1">
    <property type="nucleotide sequence ID" value="NZ_CP060696.1"/>
</dbReference>
<dbReference type="PROSITE" id="PS51257">
    <property type="entry name" value="PROKAR_LIPOPROTEIN"/>
    <property type="match status" value="1"/>
</dbReference>
<evidence type="ECO:0000256" key="3">
    <source>
        <dbReference type="ARBA" id="ARBA00023136"/>
    </source>
</evidence>
<organism evidence="8 9">
    <name type="scientific">Caproicibacterium amylolyticum</name>
    <dbReference type="NCBI Taxonomy" id="2766537"/>
    <lineage>
        <taxon>Bacteria</taxon>
        <taxon>Bacillati</taxon>
        <taxon>Bacillota</taxon>
        <taxon>Clostridia</taxon>
        <taxon>Eubacteriales</taxon>
        <taxon>Oscillospiraceae</taxon>
        <taxon>Caproicibacterium</taxon>
    </lineage>
</organism>
<dbReference type="AlphaFoldDB" id="A0A7G9WFJ9"/>
<evidence type="ECO:0000313" key="9">
    <source>
        <dbReference type="Proteomes" id="UP000516046"/>
    </source>
</evidence>
<keyword evidence="2 7" id="KW-0732">Signal</keyword>
<dbReference type="Pfam" id="PF01547">
    <property type="entry name" value="SBP_bac_1"/>
    <property type="match status" value="1"/>
</dbReference>
<dbReference type="InterPro" id="IPR006059">
    <property type="entry name" value="SBP"/>
</dbReference>
<dbReference type="PANTHER" id="PTHR43649:SF33">
    <property type="entry name" value="POLYGALACTURONAN_RHAMNOGALACTURONAN-BINDING PROTEIN YTCQ"/>
    <property type="match status" value="1"/>
</dbReference>
<gene>
    <name evidence="8" type="ORF">H6X83_11025</name>
</gene>
<keyword evidence="4" id="KW-0564">Palmitate</keyword>
<evidence type="ECO:0000256" key="7">
    <source>
        <dbReference type="SAM" id="SignalP"/>
    </source>
</evidence>
<keyword evidence="5" id="KW-0449">Lipoprotein</keyword>
<evidence type="ECO:0000313" key="8">
    <source>
        <dbReference type="EMBL" id="QNO17461.1"/>
    </source>
</evidence>
<feature type="chain" id="PRO_5039125369" evidence="7">
    <location>
        <begin position="23"/>
        <end position="475"/>
    </location>
</feature>
<dbReference type="EMBL" id="CP060696">
    <property type="protein sequence ID" value="QNO17461.1"/>
    <property type="molecule type" value="Genomic_DNA"/>
</dbReference>
<name>A0A7G9WFJ9_9FIRM</name>
<keyword evidence="3" id="KW-0472">Membrane</keyword>
<dbReference type="KEGG" id="caml:H6X83_11025"/>